<organism evidence="1 2">
    <name type="scientific">Trichostrongylus colubriformis</name>
    <name type="common">Black scour worm</name>
    <dbReference type="NCBI Taxonomy" id="6319"/>
    <lineage>
        <taxon>Eukaryota</taxon>
        <taxon>Metazoa</taxon>
        <taxon>Ecdysozoa</taxon>
        <taxon>Nematoda</taxon>
        <taxon>Chromadorea</taxon>
        <taxon>Rhabditida</taxon>
        <taxon>Rhabditina</taxon>
        <taxon>Rhabditomorpha</taxon>
        <taxon>Strongyloidea</taxon>
        <taxon>Trichostrongylidae</taxon>
        <taxon>Trichostrongylus</taxon>
    </lineage>
</organism>
<gene>
    <name evidence="1" type="ORF">GCK32_016878</name>
</gene>
<sequence length="187" mass="21687">MLCNAFFGRTKCWKREGETQSHQGYDVDLWPSCKFHLYAGALCMYACVVMEQLFKGVHDEYQATVFAENRSYFEEKTLKLLNDIFRKNANVAINAIEIDYEKIFKLGEENFFNGATVLKRNDTHPKHATTCWGGCCRVRAPWSVRSDEASIELMAVAYRAKAMNFLAHNCCQNLIERRWHGRLRLSP</sequence>
<comment type="caution">
    <text evidence="1">The sequence shown here is derived from an EMBL/GenBank/DDBJ whole genome shotgun (WGS) entry which is preliminary data.</text>
</comment>
<reference evidence="1 2" key="1">
    <citation type="submission" date="2019-10" db="EMBL/GenBank/DDBJ databases">
        <title>Assembly and Annotation for the nematode Trichostrongylus colubriformis.</title>
        <authorList>
            <person name="Martin J."/>
        </authorList>
    </citation>
    <scope>NUCLEOTIDE SEQUENCE [LARGE SCALE GENOMIC DNA]</scope>
    <source>
        <strain evidence="1">G859</strain>
        <tissue evidence="1">Whole worm</tissue>
    </source>
</reference>
<protein>
    <submittedName>
        <fullName evidence="1">Uncharacterized protein</fullName>
    </submittedName>
</protein>
<evidence type="ECO:0000313" key="1">
    <source>
        <dbReference type="EMBL" id="KAK5971111.1"/>
    </source>
</evidence>
<feature type="non-terminal residue" evidence="1">
    <location>
        <position position="187"/>
    </location>
</feature>
<name>A0AAN8F0X9_TRICO</name>
<dbReference type="AlphaFoldDB" id="A0AAN8F0X9"/>
<dbReference type="Proteomes" id="UP001331761">
    <property type="component" value="Unassembled WGS sequence"/>
</dbReference>
<proteinExistence type="predicted"/>
<dbReference type="EMBL" id="WIXE01018224">
    <property type="protein sequence ID" value="KAK5971111.1"/>
    <property type="molecule type" value="Genomic_DNA"/>
</dbReference>
<evidence type="ECO:0000313" key="2">
    <source>
        <dbReference type="Proteomes" id="UP001331761"/>
    </source>
</evidence>
<keyword evidence="2" id="KW-1185">Reference proteome</keyword>
<accession>A0AAN8F0X9</accession>